<sequence length="264" mass="29337">MKKITIEALLTWAFTKELGKVGSGGTYAGPGYSVAWSGLLEMAALGTMVDRSPNVYGAIPGFVYEGEPAADAVVVGDAVRALAHEGFEIADGWNPVPDWIDELGLIAEAVEKLAAEQRKRADRLSGRHILSLVITSAVLDRGPTWQGNAPKTVMVEHRGKPAWFVMRKAKDRTGKIYEYENNGFDQRRQRPYKGAYRKWCLDRSIRGDVLSRLDWQLWQSALELLHLRLSAPKCLSSHELLPFRPNRAPWKLALGIAQITDNVG</sequence>
<dbReference type="EMBL" id="WISB01000124">
    <property type="protein sequence ID" value="MQW71904.1"/>
    <property type="molecule type" value="Genomic_DNA"/>
</dbReference>
<reference evidence="1" key="1">
    <citation type="journal article" date="2013" name="Genome Biol.">
        <title>Comparative genomics of the core and accessory genomes of 48 Sinorhizobium strains comprising five genospecies.</title>
        <authorList>
            <person name="Sugawara M."/>
            <person name="Epstein B."/>
            <person name="Badgley B.D."/>
            <person name="Unno T."/>
            <person name="Xu L."/>
            <person name="Reese J."/>
            <person name="Gyaneshwar P."/>
            <person name="Denny R."/>
            <person name="Mudge J."/>
            <person name="Bharti A.K."/>
            <person name="Farmer A.D."/>
            <person name="May G.D."/>
            <person name="Woodward J.E."/>
            <person name="Medigue C."/>
            <person name="Vallenet D."/>
            <person name="Lajus A."/>
            <person name="Rouy Z."/>
            <person name="Martinez-Vaz B."/>
            <person name="Tiffin P."/>
            <person name="Young N.D."/>
            <person name="Sadowsky M.J."/>
        </authorList>
    </citation>
    <scope>NUCLEOTIDE SEQUENCE</scope>
    <source>
        <strain evidence="1">M1</strain>
    </source>
</reference>
<dbReference type="AlphaFoldDB" id="A0A6G1WQ97"/>
<evidence type="ECO:0000313" key="1">
    <source>
        <dbReference type="EMBL" id="MQW71904.1"/>
    </source>
</evidence>
<accession>A0A6G1WQ97</accession>
<proteinExistence type="predicted"/>
<protein>
    <submittedName>
        <fullName evidence="1">Uncharacterized protein</fullName>
    </submittedName>
</protein>
<gene>
    <name evidence="1" type="ORF">GHJ91_22810</name>
</gene>
<comment type="caution">
    <text evidence="1">The sequence shown here is derived from an EMBL/GenBank/DDBJ whole genome shotgun (WGS) entry which is preliminary data.</text>
</comment>
<dbReference type="RefSeq" id="WP_153413468.1">
    <property type="nucleotide sequence ID" value="NZ_WISB01000124.1"/>
</dbReference>
<organism evidence="1">
    <name type="scientific">Sinorhizobium medicae</name>
    <dbReference type="NCBI Taxonomy" id="110321"/>
    <lineage>
        <taxon>Bacteria</taxon>
        <taxon>Pseudomonadati</taxon>
        <taxon>Pseudomonadota</taxon>
        <taxon>Alphaproteobacteria</taxon>
        <taxon>Hyphomicrobiales</taxon>
        <taxon>Rhizobiaceae</taxon>
        <taxon>Sinorhizobium/Ensifer group</taxon>
        <taxon>Sinorhizobium</taxon>
    </lineage>
</organism>
<name>A0A6G1WQ97_9HYPH</name>